<feature type="transmembrane region" description="Helical" evidence="7">
    <location>
        <begin position="592"/>
        <end position="614"/>
    </location>
</feature>
<keyword evidence="4 7" id="KW-0472">Membrane</keyword>
<evidence type="ECO:0000259" key="9">
    <source>
        <dbReference type="Pfam" id="PF12821"/>
    </source>
</evidence>
<evidence type="ECO:0000313" key="11">
    <source>
        <dbReference type="Proteomes" id="UP000053317"/>
    </source>
</evidence>
<dbReference type="EMBL" id="LCWF01000049">
    <property type="protein sequence ID" value="KKY25118.1"/>
    <property type="molecule type" value="Genomic_DNA"/>
</dbReference>
<keyword evidence="3 7" id="KW-1133">Transmembrane helix</keyword>
<feature type="region of interest" description="Disordered" evidence="6">
    <location>
        <begin position="1"/>
        <end position="142"/>
    </location>
</feature>
<organism evidence="10 11">
    <name type="scientific">Phaeomoniella chlamydospora</name>
    <name type="common">Phaeoacremonium chlamydosporum</name>
    <dbReference type="NCBI Taxonomy" id="158046"/>
    <lineage>
        <taxon>Eukaryota</taxon>
        <taxon>Fungi</taxon>
        <taxon>Dikarya</taxon>
        <taxon>Ascomycota</taxon>
        <taxon>Pezizomycotina</taxon>
        <taxon>Eurotiomycetes</taxon>
        <taxon>Chaetothyriomycetidae</taxon>
        <taxon>Phaeomoniellales</taxon>
        <taxon>Phaeomoniellaceae</taxon>
        <taxon>Phaeomoniella</taxon>
    </lineage>
</organism>
<dbReference type="InterPro" id="IPR024528">
    <property type="entry name" value="ThrE_2"/>
</dbReference>
<dbReference type="InterPro" id="IPR051361">
    <property type="entry name" value="ThrE/Ser_Exporter"/>
</dbReference>
<evidence type="ECO:0000259" key="8">
    <source>
        <dbReference type="Pfam" id="PF06738"/>
    </source>
</evidence>
<feature type="transmembrane region" description="Helical" evidence="7">
    <location>
        <begin position="507"/>
        <end position="526"/>
    </location>
</feature>
<feature type="transmembrane region" description="Helical" evidence="7">
    <location>
        <begin position="674"/>
        <end position="691"/>
    </location>
</feature>
<sequence length="839" mass="91118">MDQQKPRGLHRVKFSVSGDDDSKAFKKPLPGILVPARDQRSPTTTAFPPYTEIDDSQDVADTPRDLRSPVESDEEDDDMLRRNKMFSALSAQDRAQRLASLLGSHSAPGSRRNSSESTGLAPTASPPITPIPSNPRNPYPVRIDDIPLVEINGESHRPYSVYDSDEDAEKELINERETVKHETQQEEGARRQRAVSNAEAHKIVRAMTNKYRLTNPNTSGTDGLKSGQITPIEEQDPDAYAPRPTEYKAGILSSLLKLYDHQQQQAENAGRAPPSGHRPRTSWHSRKNTNDSSSGLLPGTPGSSPGTSGTSTPRRPKWYEQRTPNMSTSSVAGLLEASSMMAAPGTAAGASKKPPRRPAMPGRNHSGGLVTNALQKMTKPRLEDEIRITVHIAEVLARQRYLLKLCRALMMYGAPTHRLEEYMRMSARVLQIDGQFLYLPGCMIVSFDDATTHTAEVKLVRASHGVDLGRLKDIHTIYKEVVHDTVGVEEATQNLDQILKAKPKFSAWLRVIVYGFASATVGPFAFGARPIDMPLCFLLGCILGILQLIVAPASELYSNVFEISASVVTSFLARAFGSIYRADGSPYFCFSAMAQSAIALILPGYIILCGALELQSRSLVAGSVRMVYAIIYALMLGFGILVGSLIYGLMDGNAQSSTTCSSEGWEWWLNNDPLSHFPFVPFFTLCLIIINQGKWKQVPVMMVISFAGYQVNFWSSKRFSSNVQVANALGAFAIGVLGNLYSRLRHGVAAAALLPAIFVQVPSGLAASGSLVSGVTSADQITSSNGTSSSSSSSSYGSSNVWAIGYGMVQVAIGISVGLFLSALVIYPLGKRRSGLFSF</sequence>
<accession>A0A0G2GNY9</accession>
<dbReference type="Pfam" id="PF12821">
    <property type="entry name" value="ThrE_2"/>
    <property type="match status" value="1"/>
</dbReference>
<evidence type="ECO:0000256" key="3">
    <source>
        <dbReference type="ARBA" id="ARBA00022989"/>
    </source>
</evidence>
<dbReference type="AlphaFoldDB" id="A0A0G2GNY9"/>
<feature type="transmembrane region" description="Helical" evidence="7">
    <location>
        <begin position="532"/>
        <end position="553"/>
    </location>
</feature>
<reference evidence="10 11" key="2">
    <citation type="submission" date="2015-05" db="EMBL/GenBank/DDBJ databases">
        <authorList>
            <person name="Morales-Cruz A."/>
            <person name="Amrine K.C."/>
            <person name="Cantu D."/>
        </authorList>
    </citation>
    <scope>NUCLEOTIDE SEQUENCE [LARGE SCALE GENOMIC DNA]</scope>
    <source>
        <strain evidence="10">UCRPC4</strain>
    </source>
</reference>
<dbReference type="GO" id="GO:0016020">
    <property type="term" value="C:membrane"/>
    <property type="evidence" value="ECO:0007669"/>
    <property type="project" value="UniProtKB-SubCell"/>
</dbReference>
<comment type="similarity">
    <text evidence="5">Belongs to the ThrE exporter (TC 2.A.79) family.</text>
</comment>
<dbReference type="OrthoDB" id="413008at2759"/>
<dbReference type="GO" id="GO:0022857">
    <property type="term" value="F:transmembrane transporter activity"/>
    <property type="evidence" value="ECO:0007669"/>
    <property type="project" value="InterPro"/>
</dbReference>
<keyword evidence="2 7" id="KW-0812">Transmembrane</keyword>
<dbReference type="Pfam" id="PF06738">
    <property type="entry name" value="ThrE"/>
    <property type="match status" value="1"/>
</dbReference>
<feature type="compositionally biased region" description="Pro residues" evidence="6">
    <location>
        <begin position="124"/>
        <end position="138"/>
    </location>
</feature>
<feature type="domain" description="Threonine/serine exporter-like N-terminal" evidence="8">
    <location>
        <begin position="400"/>
        <end position="644"/>
    </location>
</feature>
<evidence type="ECO:0000256" key="6">
    <source>
        <dbReference type="SAM" id="MobiDB-lite"/>
    </source>
</evidence>
<feature type="transmembrane region" description="Helical" evidence="7">
    <location>
        <begin position="803"/>
        <end position="829"/>
    </location>
</feature>
<feature type="compositionally biased region" description="Basic and acidic residues" evidence="6">
    <location>
        <begin position="61"/>
        <end position="70"/>
    </location>
</feature>
<protein>
    <recommendedName>
        <fullName evidence="12">Pheromone-regulated membrane protein</fullName>
    </recommendedName>
</protein>
<evidence type="ECO:0000313" key="10">
    <source>
        <dbReference type="EMBL" id="KKY25118.1"/>
    </source>
</evidence>
<evidence type="ECO:0000256" key="5">
    <source>
        <dbReference type="ARBA" id="ARBA00034125"/>
    </source>
</evidence>
<feature type="compositionally biased region" description="Polar residues" evidence="6">
    <location>
        <begin position="111"/>
        <end position="120"/>
    </location>
</feature>
<name>A0A0G2GNY9_PHACM</name>
<feature type="region of interest" description="Disordered" evidence="6">
    <location>
        <begin position="342"/>
        <end position="369"/>
    </location>
</feature>
<dbReference type="Proteomes" id="UP000053317">
    <property type="component" value="Unassembled WGS sequence"/>
</dbReference>
<keyword evidence="11" id="KW-1185">Reference proteome</keyword>
<reference evidence="10 11" key="1">
    <citation type="submission" date="2015-05" db="EMBL/GenBank/DDBJ databases">
        <title>Distinctive expansion of gene families associated with plant cell wall degradation and secondary metabolism in the genomes of grapevine trunk pathogens.</title>
        <authorList>
            <person name="Lawrence D.P."/>
            <person name="Travadon R."/>
            <person name="Rolshausen P.E."/>
            <person name="Baumgartner K."/>
        </authorList>
    </citation>
    <scope>NUCLEOTIDE SEQUENCE [LARGE SCALE GENOMIC DNA]</scope>
    <source>
        <strain evidence="10">UCRPC4</strain>
    </source>
</reference>
<dbReference type="PANTHER" id="PTHR31082">
    <property type="entry name" value="PHEROMONE-REGULATED MEMBRANE PROTEIN 10"/>
    <property type="match status" value="1"/>
</dbReference>
<feature type="compositionally biased region" description="Polar residues" evidence="6">
    <location>
        <begin position="211"/>
        <end position="221"/>
    </location>
</feature>
<feature type="transmembrane region" description="Helical" evidence="7">
    <location>
        <begin position="698"/>
        <end position="715"/>
    </location>
</feature>
<dbReference type="InterPro" id="IPR010619">
    <property type="entry name" value="ThrE-like_N"/>
</dbReference>
<comment type="subcellular location">
    <subcellularLocation>
        <location evidence="1">Membrane</location>
        <topology evidence="1">Multi-pass membrane protein</topology>
    </subcellularLocation>
</comment>
<feature type="compositionally biased region" description="Low complexity" evidence="6">
    <location>
        <begin position="292"/>
        <end position="313"/>
    </location>
</feature>
<evidence type="ECO:0000256" key="7">
    <source>
        <dbReference type="SAM" id="Phobius"/>
    </source>
</evidence>
<evidence type="ECO:0000256" key="1">
    <source>
        <dbReference type="ARBA" id="ARBA00004141"/>
    </source>
</evidence>
<evidence type="ECO:0000256" key="4">
    <source>
        <dbReference type="ARBA" id="ARBA00023136"/>
    </source>
</evidence>
<feature type="region of interest" description="Disordered" evidence="6">
    <location>
        <begin position="262"/>
        <end position="325"/>
    </location>
</feature>
<feature type="transmembrane region" description="Helical" evidence="7">
    <location>
        <begin position="626"/>
        <end position="649"/>
    </location>
</feature>
<comment type="caution">
    <text evidence="10">The sequence shown here is derived from an EMBL/GenBank/DDBJ whole genome shotgun (WGS) entry which is preliminary data.</text>
</comment>
<feature type="domain" description="Threonine/Serine exporter ThrE" evidence="9">
    <location>
        <begin position="679"/>
        <end position="824"/>
    </location>
</feature>
<dbReference type="PANTHER" id="PTHR31082:SF4">
    <property type="entry name" value="PHEROMONE-REGULATED MEMBRANE PROTEIN 10"/>
    <property type="match status" value="1"/>
</dbReference>
<gene>
    <name evidence="10" type="ORF">UCRPC4_g02058</name>
</gene>
<feature type="region of interest" description="Disordered" evidence="6">
    <location>
        <begin position="176"/>
        <end position="246"/>
    </location>
</feature>
<feature type="transmembrane region" description="Helical" evidence="7">
    <location>
        <begin position="748"/>
        <end position="767"/>
    </location>
</feature>
<evidence type="ECO:0000256" key="2">
    <source>
        <dbReference type="ARBA" id="ARBA00022692"/>
    </source>
</evidence>
<feature type="compositionally biased region" description="Basic and acidic residues" evidence="6">
    <location>
        <begin position="176"/>
        <end position="190"/>
    </location>
</feature>
<evidence type="ECO:0008006" key="12">
    <source>
        <dbReference type="Google" id="ProtNLM"/>
    </source>
</evidence>
<feature type="compositionally biased region" description="Basic residues" evidence="6">
    <location>
        <begin position="277"/>
        <end position="287"/>
    </location>
</feature>
<feature type="transmembrane region" description="Helical" evidence="7">
    <location>
        <begin position="721"/>
        <end position="741"/>
    </location>
</feature>
<proteinExistence type="inferred from homology"/>